<dbReference type="InParanoid" id="Q6KZC8"/>
<dbReference type="eggNOG" id="arCOG02466">
    <property type="taxonomic scope" value="Archaea"/>
</dbReference>
<dbReference type="Proteomes" id="UP000192315">
    <property type="component" value="Unassembled WGS sequence"/>
</dbReference>
<dbReference type="SUPFAM" id="SSF50447">
    <property type="entry name" value="Translation proteins"/>
    <property type="match status" value="1"/>
</dbReference>
<sequence>MRYQCRVVHIKNNEMLIRIDNCIKMHENVYSDDGKNVGKIIKILGPVRNPYALVRLREKIDIKDVYVRC</sequence>
<dbReference type="EMBL" id="FWYE01000002">
    <property type="protein sequence ID" value="SMD31003.1"/>
    <property type="molecule type" value="Genomic_DNA"/>
</dbReference>
<accession>A0A8G2L7E3</accession>
<dbReference type="GeneID" id="2845143"/>
<dbReference type="InterPro" id="IPR009000">
    <property type="entry name" value="Transl_B-barrel_sf"/>
</dbReference>
<dbReference type="EMBL" id="AE017261">
    <property type="protein sequence ID" value="AAT43924.1"/>
    <property type="molecule type" value="Genomic_DNA"/>
</dbReference>
<dbReference type="GO" id="GO:0042254">
    <property type="term" value="P:ribosome biogenesis"/>
    <property type="evidence" value="ECO:0007669"/>
    <property type="project" value="InterPro"/>
</dbReference>
<dbReference type="STRING" id="263820.PTO1339"/>
<evidence type="ECO:0000313" key="4">
    <source>
        <dbReference type="Proteomes" id="UP000192315"/>
    </source>
</evidence>
<dbReference type="InterPro" id="IPR007504">
    <property type="entry name" value="H/ACA_rnp_Gar1/Naf1"/>
</dbReference>
<dbReference type="AlphaFoldDB" id="Q6KZC8"/>
<gene>
    <name evidence="1" type="ordered locus">PTO1339</name>
    <name evidence="2" type="ORF">SAMN02745355_0921</name>
</gene>
<dbReference type="HOGENOM" id="CLU_2766251_0_0_2"/>
<dbReference type="PaxDb" id="263820-PTO1339"/>
<dbReference type="InterPro" id="IPR038664">
    <property type="entry name" value="Gar1/Naf1_Cbf5-bd_sf"/>
</dbReference>
<dbReference type="OrthoDB" id="60264at2157"/>
<organism evidence="1 3">
    <name type="scientific">Picrophilus torridus (strain ATCC 700027 / DSM 9790 / JCM 10055 / NBRC 100828 / KAW 2/3)</name>
    <dbReference type="NCBI Taxonomy" id="1122961"/>
    <lineage>
        <taxon>Archaea</taxon>
        <taxon>Methanobacteriati</taxon>
        <taxon>Thermoplasmatota</taxon>
        <taxon>Thermoplasmata</taxon>
        <taxon>Thermoplasmatales</taxon>
        <taxon>Picrophilaceae</taxon>
        <taxon>Picrophilus</taxon>
    </lineage>
</organism>
<dbReference type="KEGG" id="pto:PTO1339"/>
<protein>
    <submittedName>
        <fullName evidence="2">RNA-binding protein</fullName>
    </submittedName>
</protein>
<dbReference type="Pfam" id="PF04410">
    <property type="entry name" value="Gar1"/>
    <property type="match status" value="1"/>
</dbReference>
<dbReference type="RefSeq" id="WP_011178140.1">
    <property type="nucleotide sequence ID" value="NC_005877.1"/>
</dbReference>
<accession>Q6KZC8</accession>
<evidence type="ECO:0000313" key="2">
    <source>
        <dbReference type="EMBL" id="SMD31003.1"/>
    </source>
</evidence>
<evidence type="ECO:0000313" key="3">
    <source>
        <dbReference type="Proteomes" id="UP000000438"/>
    </source>
</evidence>
<reference evidence="1" key="2">
    <citation type="submission" date="2004-02" db="EMBL/GenBank/DDBJ databases">
        <authorList>
            <person name="Fuetterer O."/>
            <person name="Angelov A."/>
            <person name="Liesegang H."/>
            <person name="Gottschalk G."/>
            <person name="Schleper C."/>
            <person name="Schepers B."/>
            <person name="Dock C."/>
            <person name="Antranikian G."/>
            <person name="Liebl W."/>
        </authorList>
    </citation>
    <scope>NUCLEOTIDE SEQUENCE</scope>
    <source>
        <strain evidence="1">DSM 9790</strain>
    </source>
</reference>
<dbReference type="Proteomes" id="UP000000438">
    <property type="component" value="Chromosome"/>
</dbReference>
<dbReference type="NCBIfam" id="NF009633">
    <property type="entry name" value="PRK13149.2-4"/>
    <property type="match status" value="1"/>
</dbReference>
<reference evidence="1 3" key="1">
    <citation type="journal article" date="2004" name="Proc. Natl. Acad. Sci. U.S.A.">
        <title>Genome sequence of Picrophilus torridus and its implications for life around pH 0.</title>
        <authorList>
            <person name="Futterer O."/>
            <person name="Angelov A."/>
            <person name="Liesegang H."/>
            <person name="Gottschalk G."/>
            <person name="Schleper C."/>
            <person name="Schepers B."/>
            <person name="Dock C."/>
            <person name="Antranikian G."/>
            <person name="Liebl W."/>
        </authorList>
    </citation>
    <scope>NUCLEOTIDE SEQUENCE [LARGE SCALE GENOMIC DNA]</scope>
    <source>
        <strain evidence="3">ATCC 700027 / DSM 9790 / JCM 10055 / NBRC 100828</strain>
        <strain evidence="1">DSM 9790</strain>
    </source>
</reference>
<dbReference type="Gene3D" id="2.40.10.230">
    <property type="entry name" value="Probable tRNA pseudouridine synthase domain"/>
    <property type="match status" value="1"/>
</dbReference>
<name>Q6KZC8_PICTO</name>
<reference evidence="2 4" key="3">
    <citation type="submission" date="2017-04" db="EMBL/GenBank/DDBJ databases">
        <authorList>
            <person name="Varghese N."/>
            <person name="Submissions S."/>
        </authorList>
    </citation>
    <scope>NUCLEOTIDE SEQUENCE [LARGE SCALE GENOMIC DNA]</scope>
    <source>
        <strain evidence="2 4">DSM 9789</strain>
    </source>
</reference>
<dbReference type="GO" id="GO:0001522">
    <property type="term" value="P:pseudouridine synthesis"/>
    <property type="evidence" value="ECO:0007669"/>
    <property type="project" value="InterPro"/>
</dbReference>
<proteinExistence type="predicted"/>
<evidence type="ECO:0000313" key="1">
    <source>
        <dbReference type="EMBL" id="AAT43924.1"/>
    </source>
</evidence>
<keyword evidence="4" id="KW-1185">Reference proteome</keyword>